<protein>
    <submittedName>
        <fullName evidence="1">Uncharacterized protein</fullName>
    </submittedName>
</protein>
<dbReference type="Proteomes" id="UP000252139">
    <property type="component" value="Unassembled WGS sequence"/>
</dbReference>
<dbReference type="EMBL" id="PJQL01000009">
    <property type="protein sequence ID" value="RCI01461.1"/>
    <property type="molecule type" value="Genomic_DNA"/>
</dbReference>
<sequence>MSIPTRNAIYTSPNIPPMAATPYAATPYTTPFIPTQQAGYYPPMGSMHIGGPPPPMMIQQQQPIFLPRREPCDCCYNDCTGCCLGW</sequence>
<keyword evidence="2" id="KW-1185">Reference proteome</keyword>
<evidence type="ECO:0000313" key="2">
    <source>
        <dbReference type="Proteomes" id="UP000252139"/>
    </source>
</evidence>
<dbReference type="AlphaFoldDB" id="A0A367KH46"/>
<evidence type="ECO:0000313" key="1">
    <source>
        <dbReference type="EMBL" id="RCI01461.1"/>
    </source>
</evidence>
<comment type="caution">
    <text evidence="1">The sequence shown here is derived from an EMBL/GenBank/DDBJ whole genome shotgun (WGS) entry which is preliminary data.</text>
</comment>
<organism evidence="1 2">
    <name type="scientific">Rhizopus azygosporus</name>
    <name type="common">Rhizopus microsporus var. azygosporus</name>
    <dbReference type="NCBI Taxonomy" id="86630"/>
    <lineage>
        <taxon>Eukaryota</taxon>
        <taxon>Fungi</taxon>
        <taxon>Fungi incertae sedis</taxon>
        <taxon>Mucoromycota</taxon>
        <taxon>Mucoromycotina</taxon>
        <taxon>Mucoromycetes</taxon>
        <taxon>Mucorales</taxon>
        <taxon>Mucorineae</taxon>
        <taxon>Rhizopodaceae</taxon>
        <taxon>Rhizopus</taxon>
    </lineage>
</organism>
<gene>
    <name evidence="1" type="ORF">CU097_015939</name>
</gene>
<accession>A0A367KH46</accession>
<reference evidence="1 2" key="1">
    <citation type="journal article" date="2018" name="G3 (Bethesda)">
        <title>Phylogenetic and Phylogenomic Definition of Rhizopus Species.</title>
        <authorList>
            <person name="Gryganskyi A.P."/>
            <person name="Golan J."/>
            <person name="Dolatabadi S."/>
            <person name="Mondo S."/>
            <person name="Robb S."/>
            <person name="Idnurm A."/>
            <person name="Muszewska A."/>
            <person name="Steczkiewicz K."/>
            <person name="Masonjones S."/>
            <person name="Liao H.L."/>
            <person name="Gajdeczka M.T."/>
            <person name="Anike F."/>
            <person name="Vuek A."/>
            <person name="Anishchenko I.M."/>
            <person name="Voigt K."/>
            <person name="de Hoog G.S."/>
            <person name="Smith M.E."/>
            <person name="Heitman J."/>
            <person name="Vilgalys R."/>
            <person name="Stajich J.E."/>
        </authorList>
    </citation>
    <scope>NUCLEOTIDE SEQUENCE [LARGE SCALE GENOMIC DNA]</scope>
    <source>
        <strain evidence="1 2">CBS 357.93</strain>
    </source>
</reference>
<proteinExistence type="predicted"/>
<name>A0A367KH46_RHIAZ</name>